<organism evidence="3 4">
    <name type="scientific">Psychroserpens ponticola</name>
    <dbReference type="NCBI Taxonomy" id="2932268"/>
    <lineage>
        <taxon>Bacteria</taxon>
        <taxon>Pseudomonadati</taxon>
        <taxon>Bacteroidota</taxon>
        <taxon>Flavobacteriia</taxon>
        <taxon>Flavobacteriales</taxon>
        <taxon>Flavobacteriaceae</taxon>
        <taxon>Psychroserpens</taxon>
    </lineage>
</organism>
<dbReference type="InterPro" id="IPR041497">
    <property type="entry name" value="Thump-like"/>
</dbReference>
<protein>
    <submittedName>
        <fullName evidence="3">Class I SAM-dependent methyltransferase</fullName>
    </submittedName>
</protein>
<sequence length="393" mass="45200">MNQSILHTEVQSYINSHLNDDITKLLLKGTQINGVNTKAIVEQIEAKLKSKIKLPTWFQTEGIYFPNKLNIEQTSSEITAKYKSELISGNNIIDITGGFGIDCHYFSKRFSKVIHCEINEELSHIVANNSKLLQSNNIEFFSTDGIAFLKCNEEIFDWIYIDPSRRHNQKGKVFFLEDCLPNVPLNLEFLFSKTDQILVKTSPLLDISIGLKELKHVESIHIVSVKNEVKELLWVLKKDYSGSIKVSTVDITNQKTEAFDFYLNEELDANPVYSEPLSYLYEPNVAIYKSGAFKLVSTKLNINKLHSNSHLYTSNTLFAFPGRRFQIDKVLPYHKQRLKKEHLKKANITIRNFPETVQNIRKKLDIKEGGNNYLFFTTNVLNEKIVLICSKVE</sequence>
<proteinExistence type="predicted"/>
<keyword evidence="4" id="KW-1185">Reference proteome</keyword>
<accession>A0ABY7RXF8</accession>
<dbReference type="SUPFAM" id="SSF53335">
    <property type="entry name" value="S-adenosyl-L-methionine-dependent methyltransferases"/>
    <property type="match status" value="1"/>
</dbReference>
<feature type="domain" description="PG-1098 ferredoxin-like" evidence="2">
    <location>
        <begin position="279"/>
        <end position="321"/>
    </location>
</feature>
<dbReference type="RefSeq" id="WP_249997144.1">
    <property type="nucleotide sequence ID" value="NZ_CP116221.1"/>
</dbReference>
<evidence type="ECO:0000313" key="4">
    <source>
        <dbReference type="Proteomes" id="UP001202717"/>
    </source>
</evidence>
<dbReference type="InterPro" id="IPR054168">
    <property type="entry name" value="PG_1098_Fer"/>
</dbReference>
<evidence type="ECO:0000313" key="3">
    <source>
        <dbReference type="EMBL" id="WCO00375.1"/>
    </source>
</evidence>
<evidence type="ECO:0000259" key="2">
    <source>
        <dbReference type="Pfam" id="PF22013"/>
    </source>
</evidence>
<dbReference type="Gene3D" id="3.40.50.150">
    <property type="entry name" value="Vaccinia Virus protein VP39"/>
    <property type="match status" value="1"/>
</dbReference>
<dbReference type="Pfam" id="PF18096">
    <property type="entry name" value="Thump_like"/>
    <property type="match status" value="1"/>
</dbReference>
<dbReference type="EMBL" id="CP116221">
    <property type="protein sequence ID" value="WCO00375.1"/>
    <property type="molecule type" value="Genomic_DNA"/>
</dbReference>
<dbReference type="Gene3D" id="1.10.10.1110">
    <property type="entry name" value="Methyltransferase PG1098, N-terminal domain"/>
    <property type="match status" value="1"/>
</dbReference>
<dbReference type="GO" id="GO:0008168">
    <property type="term" value="F:methyltransferase activity"/>
    <property type="evidence" value="ECO:0007669"/>
    <property type="project" value="UniProtKB-KW"/>
</dbReference>
<dbReference type="CDD" id="cd02440">
    <property type="entry name" value="AdoMet_MTases"/>
    <property type="match status" value="1"/>
</dbReference>
<dbReference type="Proteomes" id="UP001202717">
    <property type="component" value="Chromosome"/>
</dbReference>
<keyword evidence="3" id="KW-0489">Methyltransferase</keyword>
<keyword evidence="3" id="KW-0808">Transferase</keyword>
<dbReference type="Pfam" id="PF22013">
    <property type="entry name" value="PG_1098_Fer"/>
    <property type="match status" value="1"/>
</dbReference>
<gene>
    <name evidence="3" type="ORF">MUN68_009850</name>
</gene>
<evidence type="ECO:0000259" key="1">
    <source>
        <dbReference type="Pfam" id="PF18096"/>
    </source>
</evidence>
<dbReference type="InterPro" id="IPR029063">
    <property type="entry name" value="SAM-dependent_MTases_sf"/>
</dbReference>
<feature type="domain" description="THUMP-like" evidence="1">
    <location>
        <begin position="322"/>
        <end position="391"/>
    </location>
</feature>
<reference evidence="3 4" key="1">
    <citation type="submission" date="2023-01" db="EMBL/GenBank/DDBJ databases">
        <title>Psychroserpens ponticola sp. nov., isolated from seawater.</title>
        <authorList>
            <person name="Kristyanto S."/>
            <person name="Jung J."/>
            <person name="Kim J.M."/>
            <person name="Jeon C.O."/>
        </authorList>
    </citation>
    <scope>NUCLEOTIDE SEQUENCE [LARGE SCALE GENOMIC DNA]</scope>
    <source>
        <strain evidence="3 4">MSW6</strain>
    </source>
</reference>
<name>A0ABY7RXF8_9FLAO</name>
<dbReference type="GO" id="GO:0032259">
    <property type="term" value="P:methylation"/>
    <property type="evidence" value="ECO:0007669"/>
    <property type="project" value="UniProtKB-KW"/>
</dbReference>